<proteinExistence type="predicted"/>
<dbReference type="HOGENOM" id="CLU_2015009_0_0_1"/>
<dbReference type="RefSeq" id="XP_016254466.1">
    <property type="nucleotide sequence ID" value="XM_016387538.1"/>
</dbReference>
<evidence type="ECO:0000313" key="1">
    <source>
        <dbReference type="EMBL" id="KIW34250.1"/>
    </source>
</evidence>
<sequence length="123" mass="13998">MHQCYVYYKIYSFSSEMTTLKTCLPSFALTSWTVSNASRLCSNGKTWLMRDFISTRPLSSSDMASSKQLVVYLQVPVIVIVRATKHFISIPGSITSDVELLGANIHYWESRHLAIKQSDLHVY</sequence>
<organism evidence="1 2">
    <name type="scientific">Cladophialophora immunda</name>
    <dbReference type="NCBI Taxonomy" id="569365"/>
    <lineage>
        <taxon>Eukaryota</taxon>
        <taxon>Fungi</taxon>
        <taxon>Dikarya</taxon>
        <taxon>Ascomycota</taxon>
        <taxon>Pezizomycotina</taxon>
        <taxon>Eurotiomycetes</taxon>
        <taxon>Chaetothyriomycetidae</taxon>
        <taxon>Chaetothyriales</taxon>
        <taxon>Herpotrichiellaceae</taxon>
        <taxon>Cladophialophora</taxon>
    </lineage>
</organism>
<gene>
    <name evidence="1" type="ORF">PV07_01042</name>
</gene>
<name>A0A0D2CWH9_9EURO</name>
<protein>
    <submittedName>
        <fullName evidence="1">Uncharacterized protein</fullName>
    </submittedName>
</protein>
<reference evidence="1 2" key="1">
    <citation type="submission" date="2015-01" db="EMBL/GenBank/DDBJ databases">
        <title>The Genome Sequence of Cladophialophora immunda CBS83496.</title>
        <authorList>
            <consortium name="The Broad Institute Genomics Platform"/>
            <person name="Cuomo C."/>
            <person name="de Hoog S."/>
            <person name="Gorbushina A."/>
            <person name="Stielow B."/>
            <person name="Teixiera M."/>
            <person name="Abouelleil A."/>
            <person name="Chapman S.B."/>
            <person name="Priest M."/>
            <person name="Young S.K."/>
            <person name="Wortman J."/>
            <person name="Nusbaum C."/>
            <person name="Birren B."/>
        </authorList>
    </citation>
    <scope>NUCLEOTIDE SEQUENCE [LARGE SCALE GENOMIC DNA]</scope>
    <source>
        <strain evidence="1 2">CBS 83496</strain>
    </source>
</reference>
<dbReference type="EMBL" id="KN847040">
    <property type="protein sequence ID" value="KIW34250.1"/>
    <property type="molecule type" value="Genomic_DNA"/>
</dbReference>
<evidence type="ECO:0000313" key="2">
    <source>
        <dbReference type="Proteomes" id="UP000054466"/>
    </source>
</evidence>
<keyword evidence="2" id="KW-1185">Reference proteome</keyword>
<accession>A0A0D2CWH9</accession>
<dbReference type="Proteomes" id="UP000054466">
    <property type="component" value="Unassembled WGS sequence"/>
</dbReference>
<dbReference type="GeneID" id="27340236"/>
<dbReference type="VEuPathDB" id="FungiDB:PV07_01042"/>
<dbReference type="AlphaFoldDB" id="A0A0D2CWH9"/>